<evidence type="ECO:0000313" key="2">
    <source>
        <dbReference type="Proteomes" id="UP000279833"/>
    </source>
</evidence>
<reference evidence="3" key="1">
    <citation type="submission" date="2016-06" db="UniProtKB">
        <authorList>
            <consortium name="WormBaseParasite"/>
        </authorList>
    </citation>
    <scope>IDENTIFICATION</scope>
</reference>
<evidence type="ECO:0000313" key="3">
    <source>
        <dbReference type="WBParaSite" id="SCUD_0000590701-mRNA-1"/>
    </source>
</evidence>
<evidence type="ECO:0000313" key="1">
    <source>
        <dbReference type="EMBL" id="VDO99231.1"/>
    </source>
</evidence>
<proteinExistence type="predicted"/>
<organism evidence="3">
    <name type="scientific">Schistosoma curassoni</name>
    <dbReference type="NCBI Taxonomy" id="6186"/>
    <lineage>
        <taxon>Eukaryota</taxon>
        <taxon>Metazoa</taxon>
        <taxon>Spiralia</taxon>
        <taxon>Lophotrochozoa</taxon>
        <taxon>Platyhelminthes</taxon>
        <taxon>Trematoda</taxon>
        <taxon>Digenea</taxon>
        <taxon>Strigeidida</taxon>
        <taxon>Schistosomatoidea</taxon>
        <taxon>Schistosomatidae</taxon>
        <taxon>Schistosoma</taxon>
    </lineage>
</organism>
<gene>
    <name evidence="1" type="ORF">SCUD_LOCUS5907</name>
</gene>
<dbReference type="STRING" id="6186.A0A183JT67"/>
<keyword evidence="2" id="KW-1185">Reference proteome</keyword>
<reference evidence="1 2" key="2">
    <citation type="submission" date="2018-11" db="EMBL/GenBank/DDBJ databases">
        <authorList>
            <consortium name="Pathogen Informatics"/>
        </authorList>
    </citation>
    <scope>NUCLEOTIDE SEQUENCE [LARGE SCALE GENOMIC DNA]</scope>
    <source>
        <strain evidence="1">Dakar</strain>
        <strain evidence="2">Dakar, Senegal</strain>
    </source>
</reference>
<dbReference type="PANTHER" id="PTHR37984:SF5">
    <property type="entry name" value="PROTEIN NYNRIN-LIKE"/>
    <property type="match status" value="1"/>
</dbReference>
<dbReference type="AlphaFoldDB" id="A0A183JT67"/>
<dbReference type="InterPro" id="IPR050951">
    <property type="entry name" value="Retrovirus_Pol_polyprotein"/>
</dbReference>
<name>A0A183JT67_9TREM</name>
<accession>A0A183JT67</accession>
<dbReference type="Proteomes" id="UP000279833">
    <property type="component" value="Unassembled WGS sequence"/>
</dbReference>
<dbReference type="WBParaSite" id="SCUD_0000590701-mRNA-1">
    <property type="protein sequence ID" value="SCUD_0000590701-mRNA-1"/>
    <property type="gene ID" value="SCUD_0000590701"/>
</dbReference>
<sequence length="232" mass="26550">MVQRWSIALSAYDYTFQHKSAKQIQHVDYISRQSLQDRPVDTSDCLSVQSLPVRRSDLIRETRRYFGCMLSAIRKGWNAKLKRRFPVYFSKRDELSTTPDGILCLNYCVVIPPSLRKSVLEDLHSGHLGKCQIVGDERDSIEAIERKNSSVAYEMFGVRRSYKLSTEIVPKNIGKSLVRIPDINDLSTHNRHVDQIQFQEPGESVPILVVDSNDNEHSLDNTESLHQSTETG</sequence>
<dbReference type="PANTHER" id="PTHR37984">
    <property type="entry name" value="PROTEIN CBG26694"/>
    <property type="match status" value="1"/>
</dbReference>
<dbReference type="EMBL" id="UZAK01010984">
    <property type="protein sequence ID" value="VDO99231.1"/>
    <property type="molecule type" value="Genomic_DNA"/>
</dbReference>
<protein>
    <submittedName>
        <fullName evidence="3">DUF5641 domain-containing protein</fullName>
    </submittedName>
</protein>